<protein>
    <submittedName>
        <fullName evidence="2">DUF2703 domain-containing protein</fullName>
    </submittedName>
</protein>
<feature type="domain" description="4Fe-4S ferredoxin-type" evidence="1">
    <location>
        <begin position="35"/>
        <end position="66"/>
    </location>
</feature>
<accession>A0A410PXW0</accession>
<gene>
    <name evidence="2" type="ORF">EQM06_11105</name>
</gene>
<dbReference type="PROSITE" id="PS51379">
    <property type="entry name" value="4FE4S_FER_2"/>
    <property type="match status" value="2"/>
</dbReference>
<dbReference type="InterPro" id="IPR021219">
    <property type="entry name" value="DUF2703"/>
</dbReference>
<dbReference type="AlphaFoldDB" id="A0A410PXW0"/>
<name>A0A410PXW0_9FIRM</name>
<evidence type="ECO:0000313" key="2">
    <source>
        <dbReference type="EMBL" id="QAT43725.1"/>
    </source>
</evidence>
<dbReference type="SUPFAM" id="SSF54862">
    <property type="entry name" value="4Fe-4S ferredoxins"/>
    <property type="match status" value="1"/>
</dbReference>
<dbReference type="Proteomes" id="UP000287601">
    <property type="component" value="Chromosome"/>
</dbReference>
<evidence type="ECO:0000313" key="3">
    <source>
        <dbReference type="Proteomes" id="UP000287601"/>
    </source>
</evidence>
<keyword evidence="3" id="KW-1185">Reference proteome</keyword>
<organism evidence="2 3">
    <name type="scientific">Aminipila luticellarii</name>
    <dbReference type="NCBI Taxonomy" id="2507160"/>
    <lineage>
        <taxon>Bacteria</taxon>
        <taxon>Bacillati</taxon>
        <taxon>Bacillota</taxon>
        <taxon>Clostridia</taxon>
        <taxon>Peptostreptococcales</taxon>
        <taxon>Anaerovoracaceae</taxon>
        <taxon>Aminipila</taxon>
    </lineage>
</organism>
<dbReference type="Gene3D" id="3.30.70.20">
    <property type="match status" value="1"/>
</dbReference>
<proteinExistence type="predicted"/>
<dbReference type="InterPro" id="IPR017896">
    <property type="entry name" value="4Fe4S_Fe-S-bd"/>
</dbReference>
<evidence type="ECO:0000259" key="1">
    <source>
        <dbReference type="PROSITE" id="PS51379"/>
    </source>
</evidence>
<sequence length="257" mass="27340">MAKNWYPVIDYLACTECGTCVDFCSHSVYNKAKAPSPVVMQPGNCIDRCHGCGNKCPAGAISYVGDDTGWTPPNGECSAKKSVDCCRGGACEEDSSKAVLVEYLYLDLNTCDRCIGADAVLEEVLGSIAPALEAAGYTMRLQKVQIATKELAEHYRFLASPTIRVNGQDICGPVAENTCGCCGEISGTDVTCRTFAYKGQAYEVPPKAMLAEGILRAVLGMVQPVCDCGEYSLPENLKNFFEGKAVKTGCCPEGTCG</sequence>
<dbReference type="Pfam" id="PF13237">
    <property type="entry name" value="Fer4_10"/>
    <property type="match status" value="1"/>
</dbReference>
<dbReference type="KEGG" id="amij:EQM06_11105"/>
<dbReference type="OrthoDB" id="2965668at2"/>
<feature type="domain" description="4Fe-4S ferredoxin-type" evidence="1">
    <location>
        <begin position="5"/>
        <end position="34"/>
    </location>
</feature>
<reference evidence="2 3" key="1">
    <citation type="submission" date="2019-01" db="EMBL/GenBank/DDBJ databases">
        <title>Draft genomes of a novel of Aminipila strains.</title>
        <authorList>
            <person name="Ma S."/>
        </authorList>
    </citation>
    <scope>NUCLEOTIDE SEQUENCE [LARGE SCALE GENOMIC DNA]</scope>
    <source>
        <strain evidence="3">JN-39</strain>
    </source>
</reference>
<dbReference type="RefSeq" id="WP_018213994.1">
    <property type="nucleotide sequence ID" value="NZ_CP035281.1"/>
</dbReference>
<dbReference type="Pfam" id="PF10865">
    <property type="entry name" value="DUF2703"/>
    <property type="match status" value="1"/>
</dbReference>
<dbReference type="EMBL" id="CP035281">
    <property type="protein sequence ID" value="QAT43725.1"/>
    <property type="molecule type" value="Genomic_DNA"/>
</dbReference>